<feature type="domain" description="Aspartate/glutamate/uridylate kinase" evidence="7">
    <location>
        <begin position="2"/>
        <end position="242"/>
    </location>
</feature>
<dbReference type="PIRSF" id="PIRSF000728">
    <property type="entry name" value="NAGK"/>
    <property type="match status" value="1"/>
</dbReference>
<evidence type="ECO:0000259" key="7">
    <source>
        <dbReference type="Pfam" id="PF00696"/>
    </source>
</evidence>
<evidence type="ECO:0000256" key="6">
    <source>
        <dbReference type="ARBA" id="ARBA00029440"/>
    </source>
</evidence>
<dbReference type="GO" id="GO:0003991">
    <property type="term" value="F:acetylglutamate kinase activity"/>
    <property type="evidence" value="ECO:0007669"/>
    <property type="project" value="TreeGrafter"/>
</dbReference>
<dbReference type="GO" id="GO:0005524">
    <property type="term" value="F:ATP binding"/>
    <property type="evidence" value="ECO:0007669"/>
    <property type="project" value="UniProtKB-KW"/>
</dbReference>
<keyword evidence="2" id="KW-0808">Transferase</keyword>
<keyword evidence="3" id="KW-0547">Nucleotide-binding</keyword>
<evidence type="ECO:0000256" key="4">
    <source>
        <dbReference type="ARBA" id="ARBA00022777"/>
    </source>
</evidence>
<dbReference type="SUPFAM" id="SSF53633">
    <property type="entry name" value="Carbamate kinase-like"/>
    <property type="match status" value="1"/>
</dbReference>
<name>A0A1F6ARG2_9BACT</name>
<dbReference type="InterPro" id="IPR001048">
    <property type="entry name" value="Asp/Glu/Uridylate_kinase"/>
</dbReference>
<evidence type="ECO:0000256" key="3">
    <source>
        <dbReference type="ARBA" id="ARBA00022741"/>
    </source>
</evidence>
<keyword evidence="4 8" id="KW-0418">Kinase</keyword>
<evidence type="ECO:0000256" key="1">
    <source>
        <dbReference type="ARBA" id="ARBA00022605"/>
    </source>
</evidence>
<dbReference type="NCBIfam" id="TIGR00761">
    <property type="entry name" value="argB"/>
    <property type="match status" value="1"/>
</dbReference>
<evidence type="ECO:0000256" key="5">
    <source>
        <dbReference type="ARBA" id="ARBA00022840"/>
    </source>
</evidence>
<sequence length="264" mass="29243">MIILKVGGGKEINWDYIASDLKNLKDQVVIVHGANYLMKDISAKLGVTEKIITSPSGHTSRYTDEKTMEILLMTYSGLMNKKIVATLRKYGINAVGLCGADGGIWLGKKKETILSRENGKVKVIRDSRTGNVESVNANLIKLLIDKGYTPVLTIPAITQNGELINVDNDRAVAVMVKELKVEKIVMLFEAPGLLKDPSDEASRFKEIKKEEIDTYLEMANGRMRKKLLGIKEAFTFGVQEVYLGDGRIKHPILNTLEGKGTIIH</sequence>
<comment type="pathway">
    <text evidence="6">Amino-acid biosynthesis.</text>
</comment>
<dbReference type="AlphaFoldDB" id="A0A1F6ARG2"/>
<dbReference type="EMBL" id="MFJR01000005">
    <property type="protein sequence ID" value="OGG27261.1"/>
    <property type="molecule type" value="Genomic_DNA"/>
</dbReference>
<proteinExistence type="predicted"/>
<dbReference type="InterPro" id="IPR004662">
    <property type="entry name" value="AcgluKinase_fam"/>
</dbReference>
<dbReference type="Gene3D" id="3.40.1160.10">
    <property type="entry name" value="Acetylglutamate kinase-like"/>
    <property type="match status" value="1"/>
</dbReference>
<evidence type="ECO:0000313" key="8">
    <source>
        <dbReference type="EMBL" id="OGG27261.1"/>
    </source>
</evidence>
<gene>
    <name evidence="8" type="ORF">A2960_00375</name>
</gene>
<keyword evidence="1" id="KW-0028">Amino-acid biosynthesis</keyword>
<evidence type="ECO:0000313" key="9">
    <source>
        <dbReference type="Proteomes" id="UP000176609"/>
    </source>
</evidence>
<keyword evidence="5" id="KW-0067">ATP-binding</keyword>
<comment type="caution">
    <text evidence="8">The sequence shown here is derived from an EMBL/GenBank/DDBJ whole genome shotgun (WGS) entry which is preliminary data.</text>
</comment>
<dbReference type="GO" id="GO:0006526">
    <property type="term" value="P:L-arginine biosynthetic process"/>
    <property type="evidence" value="ECO:0007669"/>
    <property type="project" value="TreeGrafter"/>
</dbReference>
<reference evidence="8 9" key="1">
    <citation type="journal article" date="2016" name="Nat. Commun.">
        <title>Thousands of microbial genomes shed light on interconnected biogeochemical processes in an aquifer system.</title>
        <authorList>
            <person name="Anantharaman K."/>
            <person name="Brown C.T."/>
            <person name="Hug L.A."/>
            <person name="Sharon I."/>
            <person name="Castelle C.J."/>
            <person name="Probst A.J."/>
            <person name="Thomas B.C."/>
            <person name="Singh A."/>
            <person name="Wilkins M.J."/>
            <person name="Karaoz U."/>
            <person name="Brodie E.L."/>
            <person name="Williams K.H."/>
            <person name="Hubbard S.S."/>
            <person name="Banfield J.F."/>
        </authorList>
    </citation>
    <scope>NUCLEOTIDE SEQUENCE [LARGE SCALE GENOMIC DNA]</scope>
</reference>
<dbReference type="GO" id="GO:0005737">
    <property type="term" value="C:cytoplasm"/>
    <property type="evidence" value="ECO:0007669"/>
    <property type="project" value="InterPro"/>
</dbReference>
<dbReference type="Pfam" id="PF00696">
    <property type="entry name" value="AA_kinase"/>
    <property type="match status" value="1"/>
</dbReference>
<dbReference type="PANTHER" id="PTHR23342:SF20">
    <property type="entry name" value="[LYSW]-AMINOADIPATE KINASE"/>
    <property type="match status" value="1"/>
</dbReference>
<dbReference type="NCBIfam" id="NF010659">
    <property type="entry name" value="PRK14058.1-1"/>
    <property type="match status" value="1"/>
</dbReference>
<accession>A0A1F6ARG2</accession>
<organism evidence="8 9">
    <name type="scientific">Candidatus Gottesmanbacteria bacterium RIFCSPLOWO2_01_FULL_39_12b</name>
    <dbReference type="NCBI Taxonomy" id="1798388"/>
    <lineage>
        <taxon>Bacteria</taxon>
        <taxon>Candidatus Gottesmaniibacteriota</taxon>
    </lineage>
</organism>
<evidence type="ECO:0000256" key="2">
    <source>
        <dbReference type="ARBA" id="ARBA00022679"/>
    </source>
</evidence>
<protein>
    <submittedName>
        <fullName evidence="8">Acetylglutamate kinase</fullName>
    </submittedName>
</protein>
<dbReference type="InterPro" id="IPR036393">
    <property type="entry name" value="AceGlu_kinase-like_sf"/>
</dbReference>
<dbReference type="Proteomes" id="UP000176609">
    <property type="component" value="Unassembled WGS sequence"/>
</dbReference>
<dbReference type="PANTHER" id="PTHR23342">
    <property type="entry name" value="N-ACETYLGLUTAMATE SYNTHASE"/>
    <property type="match status" value="1"/>
</dbReference>